<evidence type="ECO:0000259" key="1">
    <source>
        <dbReference type="Pfam" id="PF12146"/>
    </source>
</evidence>
<dbReference type="EMBL" id="VWSG01000010">
    <property type="protein sequence ID" value="KAA5532895.1"/>
    <property type="molecule type" value="Genomic_DNA"/>
</dbReference>
<dbReference type="InterPro" id="IPR029058">
    <property type="entry name" value="AB_hydrolase_fold"/>
</dbReference>
<reference evidence="2 3" key="1">
    <citation type="submission" date="2019-09" db="EMBL/GenBank/DDBJ databases">
        <title>Genome sequence and assembly of Flavobacterium sp.</title>
        <authorList>
            <person name="Chhetri G."/>
        </authorList>
    </citation>
    <scope>NUCLEOTIDE SEQUENCE [LARGE SCALE GENOMIC DNA]</scope>
    <source>
        <strain evidence="2 3">SNL9</strain>
    </source>
</reference>
<dbReference type="Gene3D" id="3.40.50.1820">
    <property type="entry name" value="alpha/beta hydrolase"/>
    <property type="match status" value="1"/>
</dbReference>
<feature type="domain" description="Serine aminopeptidase S33" evidence="1">
    <location>
        <begin position="34"/>
        <end position="150"/>
    </location>
</feature>
<keyword evidence="3" id="KW-1185">Reference proteome</keyword>
<comment type="caution">
    <text evidence="2">The sequence shown here is derived from an EMBL/GenBank/DDBJ whole genome shotgun (WGS) entry which is preliminary data.</text>
</comment>
<proteinExistence type="predicted"/>
<protein>
    <submittedName>
        <fullName evidence="2">Lysophospholipase</fullName>
    </submittedName>
</protein>
<gene>
    <name evidence="2" type="ORF">F0460_12680</name>
</gene>
<accession>A0A5M6CHN3</accession>
<dbReference type="PANTHER" id="PTHR12277">
    <property type="entry name" value="ALPHA/BETA HYDROLASE DOMAIN-CONTAINING PROTEIN"/>
    <property type="match status" value="1"/>
</dbReference>
<dbReference type="InterPro" id="IPR022742">
    <property type="entry name" value="Hydrolase_4"/>
</dbReference>
<name>A0A5M6CHN3_9FLAO</name>
<organism evidence="2 3">
    <name type="scientific">Paenimyroides baculatum</name>
    <dbReference type="NCBI Taxonomy" id="2608000"/>
    <lineage>
        <taxon>Bacteria</taxon>
        <taxon>Pseudomonadati</taxon>
        <taxon>Bacteroidota</taxon>
        <taxon>Flavobacteriia</taxon>
        <taxon>Flavobacteriales</taxon>
        <taxon>Flavobacteriaceae</taxon>
        <taxon>Paenimyroides</taxon>
    </lineage>
</organism>
<dbReference type="AlphaFoldDB" id="A0A5M6CHN3"/>
<dbReference type="SUPFAM" id="SSF53474">
    <property type="entry name" value="alpha/beta-Hydrolases"/>
    <property type="match status" value="1"/>
</dbReference>
<sequence>MKETKYTYPNSFKEIDLKTSDGTTINNLYFETESPKGAVYFLHGNAGNLSTWGNVAPLYLESGYNVFITDYRGFGKSEGTITDQTQLFSDAQLGYDFLKKDFKERPNHCCRILYSIGTGIPSYLASANNPKLLILQAPYYNLKTEMKSSFPFLPTFILKYPFENNLNLSKVKSPTFIFHGDKDYVITHENSLKLKAVLKEKDSVIILKNQDHIGINDNAE</sequence>
<evidence type="ECO:0000313" key="2">
    <source>
        <dbReference type="EMBL" id="KAA5532895.1"/>
    </source>
</evidence>
<dbReference type="Proteomes" id="UP000325141">
    <property type="component" value="Unassembled WGS sequence"/>
</dbReference>
<dbReference type="Pfam" id="PF12146">
    <property type="entry name" value="Hydrolase_4"/>
    <property type="match status" value="1"/>
</dbReference>
<dbReference type="PANTHER" id="PTHR12277:SF81">
    <property type="entry name" value="PROTEIN ABHD13"/>
    <property type="match status" value="1"/>
</dbReference>
<evidence type="ECO:0000313" key="3">
    <source>
        <dbReference type="Proteomes" id="UP000325141"/>
    </source>
</evidence>